<dbReference type="Pfam" id="PF13524">
    <property type="entry name" value="Glyco_trans_1_2"/>
    <property type="match status" value="1"/>
</dbReference>
<dbReference type="STRING" id="1513793.SAMN06296036_111174"/>
<dbReference type="Proteomes" id="UP000192907">
    <property type="component" value="Unassembled WGS sequence"/>
</dbReference>
<proteinExistence type="predicted"/>
<evidence type="ECO:0000259" key="1">
    <source>
        <dbReference type="Pfam" id="PF13524"/>
    </source>
</evidence>
<dbReference type="InterPro" id="IPR055259">
    <property type="entry name" value="YkvP/CgeB_Glyco_trans-like"/>
</dbReference>
<name>A0A1Y6C5P4_9BACT</name>
<organism evidence="2 3">
    <name type="scientific">Pseudobacteriovorax antillogorgiicola</name>
    <dbReference type="NCBI Taxonomy" id="1513793"/>
    <lineage>
        <taxon>Bacteria</taxon>
        <taxon>Pseudomonadati</taxon>
        <taxon>Bdellovibrionota</taxon>
        <taxon>Oligoflexia</taxon>
        <taxon>Oligoflexales</taxon>
        <taxon>Pseudobacteriovoracaceae</taxon>
        <taxon>Pseudobacteriovorax</taxon>
    </lineage>
</organism>
<feature type="domain" description="Spore protein YkvP/CgeB glycosyl transferase-like" evidence="1">
    <location>
        <begin position="224"/>
        <end position="336"/>
    </location>
</feature>
<keyword evidence="2" id="KW-0808">Transferase</keyword>
<evidence type="ECO:0000313" key="2">
    <source>
        <dbReference type="EMBL" id="SMF38555.1"/>
    </source>
</evidence>
<reference evidence="3" key="1">
    <citation type="submission" date="2017-04" db="EMBL/GenBank/DDBJ databases">
        <authorList>
            <person name="Varghese N."/>
            <person name="Submissions S."/>
        </authorList>
    </citation>
    <scope>NUCLEOTIDE SEQUENCE [LARGE SCALE GENOMIC DNA]</scope>
    <source>
        <strain evidence="3">RKEM611</strain>
    </source>
</reference>
<dbReference type="RefSeq" id="WP_132319947.1">
    <property type="nucleotide sequence ID" value="NZ_FWZT01000011.1"/>
</dbReference>
<gene>
    <name evidence="2" type="ORF">SAMN06296036_111174</name>
</gene>
<evidence type="ECO:0000313" key="3">
    <source>
        <dbReference type="Proteomes" id="UP000192907"/>
    </source>
</evidence>
<dbReference type="AlphaFoldDB" id="A0A1Y6C5P4"/>
<dbReference type="OrthoDB" id="9179784at2"/>
<protein>
    <submittedName>
        <fullName evidence="2">Glycosyl transferases group 1</fullName>
    </submittedName>
</protein>
<sequence>MQLLKKWLNELLKNRSSDKVRETPKKLCEIRMAAVVDPITFHSFEPDINIEVIHPLSWKSQLTKMEPHLLFVESAWFGINGEWKGKIRDRPHAILKRIVAFCRSRSIPTVFWNKEDPVHFDRFIEAATLFEYVFTTDVNSIPRYQSTGIYDCQLLEFGFQPLLSNPIETHKRKMAACFAGSYYRELPERNIAFKNLIDAIKPNLDIEIYDRNFGTTNPEKQFPEEYRELIAGGLSFRDIETAYKGYECGINVNTVTDSPSMLSRRVYELIASNTLVITNKAESIETKFPTGIITADNHDDMRDSLKVLRDRESLNRQKIKLLRQVLKNDRFSIRLHQVLRRIGYCLDKSEPIVVVIAKPDTQEELNLVLHNYNRQSYRNKKLIILSDKKHNLIGKDVQVIQNLDLPRIREQLTSVKWLALWRPRDLYLAHYIEDLAIATHYCSAGVIGKNSYYQMIDGDLVLREGDTYKWVDKLSHWRSILSTSNFNLEQLPKLLMSEVDLKSVVSFQKFLSIDELNYVAHDPKAHLSKSLKDIEHLLAPRIEH</sequence>
<dbReference type="EMBL" id="FWZT01000011">
    <property type="protein sequence ID" value="SMF38555.1"/>
    <property type="molecule type" value="Genomic_DNA"/>
</dbReference>
<dbReference type="GO" id="GO:0016740">
    <property type="term" value="F:transferase activity"/>
    <property type="evidence" value="ECO:0007669"/>
    <property type="project" value="UniProtKB-KW"/>
</dbReference>
<keyword evidence="3" id="KW-1185">Reference proteome</keyword>
<accession>A0A1Y6C5P4</accession>